<dbReference type="RefSeq" id="WP_011140254.1">
    <property type="nucleotide sequence ID" value="NC_005125.1"/>
</dbReference>
<accession>Q7NP08</accession>
<dbReference type="STRING" id="251221.gene:10757722"/>
<evidence type="ECO:0000313" key="5">
    <source>
        <dbReference type="Proteomes" id="UP000000557"/>
    </source>
</evidence>
<feature type="coiled-coil region" evidence="1">
    <location>
        <begin position="377"/>
        <end position="404"/>
    </location>
</feature>
<dbReference type="eggNOG" id="COG5295">
    <property type="taxonomic scope" value="Bacteria"/>
</dbReference>
<feature type="domain" description="Peptidase S74" evidence="3">
    <location>
        <begin position="297"/>
        <end position="398"/>
    </location>
</feature>
<dbReference type="OrthoDB" id="4463518at2"/>
<dbReference type="CDD" id="cd12819">
    <property type="entry name" value="LbR_vir_like"/>
    <property type="match status" value="1"/>
</dbReference>
<reference evidence="4 5" key="1">
    <citation type="journal article" date="2003" name="DNA Res.">
        <title>Complete genome structure of Gloeobacter violaceus PCC 7421, a cyanobacterium that lacks thylakoids.</title>
        <authorList>
            <person name="Nakamura Y."/>
            <person name="Kaneko T."/>
            <person name="Sato S."/>
            <person name="Mimuro M."/>
            <person name="Miyashita H."/>
            <person name="Tsuchiya T."/>
            <person name="Sasamoto S."/>
            <person name="Watanabe A."/>
            <person name="Kawashima K."/>
            <person name="Kishida Y."/>
            <person name="Kiyokawa C."/>
            <person name="Kohara M."/>
            <person name="Matsumoto M."/>
            <person name="Matsuno A."/>
            <person name="Nakazaki N."/>
            <person name="Shimpo S."/>
            <person name="Takeuchi C."/>
            <person name="Yamada M."/>
            <person name="Tabata S."/>
        </authorList>
    </citation>
    <scope>NUCLEOTIDE SEQUENCE [LARGE SCALE GENOMIC DNA]</scope>
    <source>
        <strain evidence="5">ATCC 29082 / PCC 7421</strain>
    </source>
</reference>
<sequence length="424" mass="42654">MRYPLFILTSVVVLSAGALPTHAQWNLTGNAGTTPGTNFVGTTDNKNLVLKANNTTGLRIFPGGPPSVVGGSYKNSVTSGVKGAAIGGGGSEISPHQITDDYGTIGGGVQNQAGDGAGTVADAAYATVSGGFGNDATAYAATVGGGYGNSALQSDASVAGGSFNLADGTGAGVAGGLFNDAVDDYAAVGGGYGNLASGYLSTIAGGYFGEATGSYSAILGGYFNEATSTGSVALGWRAKAVNAGAFVWSDQSAGDFSSTAAHQFRARASGGVTFFTNSAATVGATLAPGSGSWAVVSDRALKGNFTPVDGVQVLEKLAALPIGTWNYTSQDPAVRHIGPTAQDFRAAFAVGEDERHISTVDADGVALAAIQGLHRLLAAKDAQIQHQQQQLAALQRRLEAIEYVVQTPQSPSYRAAAHTQSASR</sequence>
<dbReference type="PATRIC" id="fig|251221.4.peg.251"/>
<dbReference type="PROSITE" id="PS51688">
    <property type="entry name" value="ICA"/>
    <property type="match status" value="1"/>
</dbReference>
<feature type="signal peptide" evidence="2">
    <location>
        <begin position="1"/>
        <end position="23"/>
    </location>
</feature>
<dbReference type="InterPro" id="IPR030392">
    <property type="entry name" value="S74_ICA"/>
</dbReference>
<evidence type="ECO:0000313" key="4">
    <source>
        <dbReference type="EMBL" id="BAC88191.1"/>
    </source>
</evidence>
<reference evidence="4 5" key="2">
    <citation type="journal article" date="2003" name="DNA Res.">
        <title>Complete genome structure of Gloeobacter violaceus PCC 7421, a cyanobacterium that lacks thylakoids (supplement).</title>
        <authorList>
            <person name="Nakamura Y."/>
            <person name="Kaneko T."/>
            <person name="Sato S."/>
            <person name="Mimuro M."/>
            <person name="Miyashita H."/>
            <person name="Tsuchiya T."/>
            <person name="Sasamoto S."/>
            <person name="Watanabe A."/>
            <person name="Kawashima K."/>
            <person name="Kishida Y."/>
            <person name="Kiyokawa C."/>
            <person name="Kohara M."/>
            <person name="Matsumoto M."/>
            <person name="Matsuno A."/>
            <person name="Nakazaki N."/>
            <person name="Shimpo S."/>
            <person name="Takeuchi C."/>
            <person name="Yamada M."/>
            <person name="Tabata S."/>
        </authorList>
    </citation>
    <scope>NUCLEOTIDE SEQUENCE [LARGE SCALE GENOMIC DNA]</scope>
    <source>
        <strain evidence="5">ATCC 29082 / PCC 7421</strain>
    </source>
</reference>
<evidence type="ECO:0000259" key="3">
    <source>
        <dbReference type="PROSITE" id="PS51688"/>
    </source>
</evidence>
<evidence type="ECO:0000256" key="1">
    <source>
        <dbReference type="SAM" id="Coils"/>
    </source>
</evidence>
<feature type="chain" id="PRO_5004290561" evidence="2">
    <location>
        <begin position="24"/>
        <end position="424"/>
    </location>
</feature>
<dbReference type="AlphaFoldDB" id="Q7NP08"/>
<dbReference type="KEGG" id="gvi:gll0250"/>
<organism evidence="4 5">
    <name type="scientific">Gloeobacter violaceus (strain ATCC 29082 / PCC 7421)</name>
    <dbReference type="NCBI Taxonomy" id="251221"/>
    <lineage>
        <taxon>Bacteria</taxon>
        <taxon>Bacillati</taxon>
        <taxon>Cyanobacteriota</taxon>
        <taxon>Cyanophyceae</taxon>
        <taxon>Gloeobacterales</taxon>
        <taxon>Gloeobacteraceae</taxon>
        <taxon>Gloeobacter</taxon>
    </lineage>
</organism>
<dbReference type="InterPro" id="IPR011049">
    <property type="entry name" value="Serralysin-like_metalloprot_C"/>
</dbReference>
<dbReference type="Pfam" id="PF13884">
    <property type="entry name" value="Peptidase_S74"/>
    <property type="match status" value="1"/>
</dbReference>
<keyword evidence="2" id="KW-0732">Signal</keyword>
<dbReference type="EMBL" id="BA000045">
    <property type="protein sequence ID" value="BAC88191.1"/>
    <property type="molecule type" value="Genomic_DNA"/>
</dbReference>
<dbReference type="InParanoid" id="Q7NP08"/>
<proteinExistence type="predicted"/>
<dbReference type="EnsemblBacteria" id="BAC88191">
    <property type="protein sequence ID" value="BAC88191"/>
    <property type="gene ID" value="BAC88191"/>
</dbReference>
<name>Q7NP08_GLOVI</name>
<keyword evidence="1" id="KW-0175">Coiled coil</keyword>
<dbReference type="Gene3D" id="2.150.10.10">
    <property type="entry name" value="Serralysin-like metalloprotease, C-terminal"/>
    <property type="match status" value="2"/>
</dbReference>
<dbReference type="HOGENOM" id="CLU_646839_0_0_3"/>
<dbReference type="Proteomes" id="UP000000557">
    <property type="component" value="Chromosome"/>
</dbReference>
<protein>
    <submittedName>
        <fullName evidence="4">Gll0250 protein</fullName>
    </submittedName>
</protein>
<keyword evidence="5" id="KW-1185">Reference proteome</keyword>
<evidence type="ECO:0000256" key="2">
    <source>
        <dbReference type="SAM" id="SignalP"/>
    </source>
</evidence>
<gene>
    <name evidence="4" type="ordered locus">gll0250</name>
</gene>